<keyword evidence="2" id="KW-1185">Reference proteome</keyword>
<accession>A0ACB5R2Z0</accession>
<gene>
    <name evidence="1" type="ORF">CBA19CS22_34550</name>
</gene>
<protein>
    <submittedName>
        <fullName evidence="1">Uncharacterized protein</fullName>
    </submittedName>
</protein>
<name>A0ACB5R2Z0_9BURK</name>
<comment type="caution">
    <text evidence="1">The sequence shown here is derived from an EMBL/GenBank/DDBJ whole genome shotgun (WGS) entry which is preliminary data.</text>
</comment>
<reference evidence="1" key="1">
    <citation type="submission" date="2021-09" db="EMBL/GenBank/DDBJ databases">
        <title>Isolation and characterization of 3-chlorobenzoate degrading bacteria from soils in Shizuoka.</title>
        <authorList>
            <person name="Ifat A."/>
            <person name="Ogawa N."/>
            <person name="Kimbara K."/>
            <person name="Moriuchi R."/>
            <person name="Dohra H."/>
            <person name="Shintani M."/>
        </authorList>
    </citation>
    <scope>NUCLEOTIDE SEQUENCE</scope>
    <source>
        <strain evidence="1">19CS2-2</strain>
    </source>
</reference>
<sequence>MINIQGAPKLLLRSSKVANSEPPFSGTNIRISDASADPAASAPVGRSNGVVDGSIAGKDEDDYAIDASYRPHLTGFVGVLKVVRLTDAHLLHPFDGADEIGSFATPAAARAATVQRGGDIVHGDLRTPEL</sequence>
<dbReference type="Proteomes" id="UP001055013">
    <property type="component" value="Unassembled WGS sequence"/>
</dbReference>
<evidence type="ECO:0000313" key="2">
    <source>
        <dbReference type="Proteomes" id="UP001055013"/>
    </source>
</evidence>
<proteinExistence type="predicted"/>
<dbReference type="EMBL" id="BPUR01000031">
    <property type="protein sequence ID" value="GJH21774.1"/>
    <property type="molecule type" value="Genomic_DNA"/>
</dbReference>
<organism evidence="1 2">
    <name type="scientific">Caballeronia novacaledonica</name>
    <dbReference type="NCBI Taxonomy" id="1544861"/>
    <lineage>
        <taxon>Bacteria</taxon>
        <taxon>Pseudomonadati</taxon>
        <taxon>Pseudomonadota</taxon>
        <taxon>Betaproteobacteria</taxon>
        <taxon>Burkholderiales</taxon>
        <taxon>Burkholderiaceae</taxon>
        <taxon>Caballeronia</taxon>
    </lineage>
</organism>
<evidence type="ECO:0000313" key="1">
    <source>
        <dbReference type="EMBL" id="GJH21774.1"/>
    </source>
</evidence>